<feature type="transmembrane region" description="Helical" evidence="1">
    <location>
        <begin position="271"/>
        <end position="297"/>
    </location>
</feature>
<keyword evidence="3" id="KW-1185">Reference proteome</keyword>
<keyword evidence="1" id="KW-0812">Transmembrane</keyword>
<evidence type="ECO:0000256" key="1">
    <source>
        <dbReference type="SAM" id="Phobius"/>
    </source>
</evidence>
<reference evidence="2" key="1">
    <citation type="submission" date="2022-10" db="EMBL/GenBank/DDBJ databases">
        <title>Tapping the CABI collections for fungal endophytes: first genome assemblies for Collariella, Neodidymelliopsis, Ascochyta clinopodiicola, Didymella pomorum, Didymosphaeria variabile, Neocosmospora piperis and Neocucurbitaria cava.</title>
        <authorList>
            <person name="Hill R."/>
        </authorList>
    </citation>
    <scope>NUCLEOTIDE SEQUENCE</scope>
    <source>
        <strain evidence="2">IMI 356814</strain>
    </source>
</reference>
<dbReference type="PANTHER" id="PTHR35043">
    <property type="entry name" value="TRANSCRIPTION FACTOR DOMAIN-CONTAINING PROTEIN"/>
    <property type="match status" value="1"/>
</dbReference>
<accession>A0A9W8Y928</accession>
<dbReference type="AlphaFoldDB" id="A0A9W8Y928"/>
<keyword evidence="1" id="KW-0472">Membrane</keyword>
<dbReference type="PANTHER" id="PTHR35043:SF7">
    <property type="entry name" value="TRANSCRIPTION FACTOR DOMAIN-CONTAINING PROTEIN"/>
    <property type="match status" value="1"/>
</dbReference>
<feature type="transmembrane region" description="Helical" evidence="1">
    <location>
        <begin position="240"/>
        <end position="259"/>
    </location>
</feature>
<dbReference type="Proteomes" id="UP001140560">
    <property type="component" value="Unassembled WGS sequence"/>
</dbReference>
<evidence type="ECO:0000313" key="3">
    <source>
        <dbReference type="Proteomes" id="UP001140560"/>
    </source>
</evidence>
<evidence type="ECO:0000313" key="2">
    <source>
        <dbReference type="EMBL" id="KAJ4371157.1"/>
    </source>
</evidence>
<gene>
    <name evidence="2" type="ORF">N0V83_004373</name>
</gene>
<dbReference type="OrthoDB" id="3061561at2759"/>
<organism evidence="2 3">
    <name type="scientific">Neocucurbitaria cava</name>
    <dbReference type="NCBI Taxonomy" id="798079"/>
    <lineage>
        <taxon>Eukaryota</taxon>
        <taxon>Fungi</taxon>
        <taxon>Dikarya</taxon>
        <taxon>Ascomycota</taxon>
        <taxon>Pezizomycotina</taxon>
        <taxon>Dothideomycetes</taxon>
        <taxon>Pleosporomycetidae</taxon>
        <taxon>Pleosporales</taxon>
        <taxon>Pleosporineae</taxon>
        <taxon>Cucurbitariaceae</taxon>
        <taxon>Neocucurbitaria</taxon>
    </lineage>
</organism>
<name>A0A9W8Y928_9PLEO</name>
<protein>
    <submittedName>
        <fullName evidence="2">Uncharacterized protein</fullName>
    </submittedName>
</protein>
<keyword evidence="1" id="KW-1133">Transmembrane helix</keyword>
<dbReference type="EMBL" id="JAPEUY010000007">
    <property type="protein sequence ID" value="KAJ4371157.1"/>
    <property type="molecule type" value="Genomic_DNA"/>
</dbReference>
<comment type="caution">
    <text evidence="2">The sequence shown here is derived from an EMBL/GenBank/DDBJ whole genome shotgun (WGS) entry which is preliminary data.</text>
</comment>
<sequence length="362" mass="40865">MVLSADGFRFLLEHEPFLLPDLSRAEIQDKSKASNLAKTIVCLQAIWFCIQCFTRWGTGYSTSLLELNTFAHCVCALMIFILWWNKPLDVEEPTLINVSNHLELASMMALCSGAKQERQANPLKRSHVILRESSGQAPFSEKEDKIILAPFQAYRGFQFVGYCAKHPRTILKIHERTIPGKLTLDQNDMRRWEFAERALLKYHTDAWRGTINNFVVDCNKSMLVDRVGDIPEISTVSRGAIFATFAFAGFLYGGVHLAAWSNAFRSDTEAWLWKISAVILASSGPLSIPFIVAEALWNFNSSSHGSLKGIYAGAILILIPICGIVYCACRVYLVVESFLNLTHLEESTFMVPRWSQYFPHIT</sequence>
<feature type="transmembrane region" description="Helical" evidence="1">
    <location>
        <begin position="309"/>
        <end position="333"/>
    </location>
</feature>
<proteinExistence type="predicted"/>